<organism evidence="1 2">
    <name type="scientific">Candidatus Spechtbacteria bacterium RIFCSPLOWO2_02_FULL_38_8</name>
    <dbReference type="NCBI Taxonomy" id="1802164"/>
    <lineage>
        <taxon>Bacteria</taxon>
        <taxon>Candidatus Spechtiibacteriota</taxon>
    </lineage>
</organism>
<protein>
    <recommendedName>
        <fullName evidence="3">DNA polymerase III subunit delta</fullName>
    </recommendedName>
</protein>
<dbReference type="Proteomes" id="UP000178509">
    <property type="component" value="Unassembled WGS sequence"/>
</dbReference>
<dbReference type="PANTHER" id="PTHR11669:SF8">
    <property type="entry name" value="DNA POLYMERASE III SUBUNIT DELTA"/>
    <property type="match status" value="1"/>
</dbReference>
<evidence type="ECO:0000313" key="2">
    <source>
        <dbReference type="Proteomes" id="UP000178509"/>
    </source>
</evidence>
<accession>A0A1G2HLE5</accession>
<reference evidence="1 2" key="1">
    <citation type="journal article" date="2016" name="Nat. Commun.">
        <title>Thousands of microbial genomes shed light on interconnected biogeochemical processes in an aquifer system.</title>
        <authorList>
            <person name="Anantharaman K."/>
            <person name="Brown C.T."/>
            <person name="Hug L.A."/>
            <person name="Sharon I."/>
            <person name="Castelle C.J."/>
            <person name="Probst A.J."/>
            <person name="Thomas B.C."/>
            <person name="Singh A."/>
            <person name="Wilkins M.J."/>
            <person name="Karaoz U."/>
            <person name="Brodie E.L."/>
            <person name="Williams K.H."/>
            <person name="Hubbard S.S."/>
            <person name="Banfield J.F."/>
        </authorList>
    </citation>
    <scope>NUCLEOTIDE SEQUENCE [LARGE SCALE GENOMIC DNA]</scope>
</reference>
<proteinExistence type="predicted"/>
<dbReference type="Gene3D" id="3.40.50.300">
    <property type="entry name" value="P-loop containing nucleotide triphosphate hydrolases"/>
    <property type="match status" value="2"/>
</dbReference>
<dbReference type="AlphaFoldDB" id="A0A1G2HLE5"/>
<comment type="caution">
    <text evidence="1">The sequence shown here is derived from an EMBL/GenBank/DDBJ whole genome shotgun (WGS) entry which is preliminary data.</text>
</comment>
<dbReference type="InterPro" id="IPR050238">
    <property type="entry name" value="DNA_Rep/Repair_Clamp_Loader"/>
</dbReference>
<dbReference type="Pfam" id="PF13177">
    <property type="entry name" value="DNA_pol3_delta2"/>
    <property type="match status" value="2"/>
</dbReference>
<sequence>MIIGHTKQQEVLQNSLRENFLAHAYLFSGPYGIGKLELALDIAQNLLNLSLFEASDGYFYQDGLNIEEARQLKKKLVLSPLYSEHKVVIINNAQNIKKESANAMLKLLEEPAKDTIFFLITTNSFLILPTIRSRCYEMKFNYVNDKLIEKHLNTNSIVNLKAHWSGRPSVAKKLLEDKEYLSKLIDYKKDAEKFIEGSLVERFQIVDKYSKTNSTNDFLKIVIEHLRTINFKNKYAILRQLLQLYKGLFATNLNSQFGLRALAVKSRN</sequence>
<evidence type="ECO:0008006" key="3">
    <source>
        <dbReference type="Google" id="ProtNLM"/>
    </source>
</evidence>
<gene>
    <name evidence="1" type="ORF">A3H51_00365</name>
</gene>
<dbReference type="GO" id="GO:0006261">
    <property type="term" value="P:DNA-templated DNA replication"/>
    <property type="evidence" value="ECO:0007669"/>
    <property type="project" value="TreeGrafter"/>
</dbReference>
<dbReference type="STRING" id="1802164.A3H51_00365"/>
<dbReference type="SUPFAM" id="SSF52540">
    <property type="entry name" value="P-loop containing nucleoside triphosphate hydrolases"/>
    <property type="match status" value="1"/>
</dbReference>
<name>A0A1G2HLE5_9BACT</name>
<dbReference type="EMBL" id="MHOJ01000004">
    <property type="protein sequence ID" value="OGZ63031.1"/>
    <property type="molecule type" value="Genomic_DNA"/>
</dbReference>
<evidence type="ECO:0000313" key="1">
    <source>
        <dbReference type="EMBL" id="OGZ63031.1"/>
    </source>
</evidence>
<dbReference type="InterPro" id="IPR027417">
    <property type="entry name" value="P-loop_NTPase"/>
</dbReference>
<dbReference type="PANTHER" id="PTHR11669">
    <property type="entry name" value="REPLICATION FACTOR C / DNA POLYMERASE III GAMMA-TAU SUBUNIT"/>
    <property type="match status" value="1"/>
</dbReference>